<dbReference type="PANTHER" id="PTHR16036">
    <property type="entry name" value="ANKYRIN REPEAT AND ZINC FINGER DOMAIN-CONTAINING PROTEIN 1"/>
    <property type="match status" value="1"/>
</dbReference>
<evidence type="ECO:0000256" key="5">
    <source>
        <dbReference type="ARBA" id="ARBA00022723"/>
    </source>
</evidence>
<dbReference type="InterPro" id="IPR002110">
    <property type="entry name" value="Ankyrin_rpt"/>
</dbReference>
<dbReference type="EMBL" id="JANBTW010000008">
    <property type="protein sequence ID" value="KAJ2679867.1"/>
    <property type="molecule type" value="Genomic_DNA"/>
</dbReference>
<dbReference type="PANTHER" id="PTHR16036:SF2">
    <property type="entry name" value="TRNA ENDONUCLEASE ANKZF1"/>
    <property type="match status" value="1"/>
</dbReference>
<dbReference type="Pfam" id="PF18716">
    <property type="entry name" value="VATC"/>
    <property type="match status" value="1"/>
</dbReference>
<dbReference type="GO" id="GO:0016787">
    <property type="term" value="F:hydrolase activity"/>
    <property type="evidence" value="ECO:0007669"/>
    <property type="project" value="UniProtKB-KW"/>
</dbReference>
<comment type="domain">
    <text evidence="14">The VLRF1 domain mediates binding to the 60S ribosomal subunit.</text>
</comment>
<protein>
    <recommendedName>
        <fullName evidence="17">VLRF1 domain-containing protein</fullName>
    </recommendedName>
</protein>
<dbReference type="PROSITE" id="PS52044">
    <property type="entry name" value="VLRF1"/>
    <property type="match status" value="1"/>
</dbReference>
<feature type="repeat" description="ANK" evidence="13">
    <location>
        <begin position="552"/>
        <end position="584"/>
    </location>
</feature>
<evidence type="ECO:0000256" key="9">
    <source>
        <dbReference type="ARBA" id="ARBA00022801"/>
    </source>
</evidence>
<feature type="active site" evidence="14">
    <location>
        <position position="352"/>
    </location>
</feature>
<evidence type="ECO:0000256" key="6">
    <source>
        <dbReference type="ARBA" id="ARBA00022737"/>
    </source>
</evidence>
<evidence type="ECO:0000256" key="3">
    <source>
        <dbReference type="ARBA" id="ARBA00022490"/>
    </source>
</evidence>
<keyword evidence="7 14" id="KW-0255">Endonuclease</keyword>
<evidence type="ECO:0000256" key="4">
    <source>
        <dbReference type="ARBA" id="ARBA00022722"/>
    </source>
</evidence>
<dbReference type="GO" id="GO:0005737">
    <property type="term" value="C:cytoplasm"/>
    <property type="evidence" value="ECO:0007669"/>
    <property type="project" value="UniProtKB-SubCell"/>
</dbReference>
<dbReference type="Proteomes" id="UP001151518">
    <property type="component" value="Unassembled WGS sequence"/>
</dbReference>
<dbReference type="InterPro" id="IPR041540">
    <property type="entry name" value="VATC"/>
</dbReference>
<dbReference type="InterPro" id="IPR041175">
    <property type="entry name" value="VLRF1/Vms1"/>
</dbReference>
<evidence type="ECO:0000256" key="15">
    <source>
        <dbReference type="SAM" id="Coils"/>
    </source>
</evidence>
<proteinExistence type="inferred from homology"/>
<feature type="region of interest" description="Disordered" evidence="16">
    <location>
        <begin position="108"/>
        <end position="195"/>
    </location>
</feature>
<feature type="coiled-coil region" evidence="15">
    <location>
        <begin position="757"/>
        <end position="784"/>
    </location>
</feature>
<evidence type="ECO:0000313" key="18">
    <source>
        <dbReference type="EMBL" id="KAJ2679867.1"/>
    </source>
</evidence>
<dbReference type="AlphaFoldDB" id="A0A9W8GBF0"/>
<keyword evidence="11 13" id="KW-0040">ANK repeat</keyword>
<keyword evidence="9 14" id="KW-0378">Hydrolase</keyword>
<dbReference type="Pfam" id="PF18826">
    <property type="entry name" value="bVLRF1"/>
    <property type="match status" value="1"/>
</dbReference>
<keyword evidence="6" id="KW-0677">Repeat</keyword>
<keyword evidence="8" id="KW-0863">Zinc-finger</keyword>
<evidence type="ECO:0000256" key="1">
    <source>
        <dbReference type="ARBA" id="ARBA00004496"/>
    </source>
</evidence>
<dbReference type="InterPro" id="IPR047139">
    <property type="entry name" value="ANKZ1/VMS1"/>
</dbReference>
<evidence type="ECO:0000256" key="2">
    <source>
        <dbReference type="ARBA" id="ARBA00009262"/>
    </source>
</evidence>
<feature type="domain" description="VLRF1" evidence="17">
    <location>
        <begin position="307"/>
        <end position="453"/>
    </location>
</feature>
<evidence type="ECO:0000256" key="16">
    <source>
        <dbReference type="SAM" id="MobiDB-lite"/>
    </source>
</evidence>
<organism evidence="18 19">
    <name type="scientific">Coemansia spiralis</name>
    <dbReference type="NCBI Taxonomy" id="417178"/>
    <lineage>
        <taxon>Eukaryota</taxon>
        <taxon>Fungi</taxon>
        <taxon>Fungi incertae sedis</taxon>
        <taxon>Zoopagomycota</taxon>
        <taxon>Kickxellomycotina</taxon>
        <taxon>Kickxellomycetes</taxon>
        <taxon>Kickxellales</taxon>
        <taxon>Kickxellaceae</taxon>
        <taxon>Coemansia</taxon>
    </lineage>
</organism>
<dbReference type="GO" id="GO:0008270">
    <property type="term" value="F:zinc ion binding"/>
    <property type="evidence" value="ECO:0007669"/>
    <property type="project" value="UniProtKB-KW"/>
</dbReference>
<reference evidence="18" key="1">
    <citation type="submission" date="2022-07" db="EMBL/GenBank/DDBJ databases">
        <title>Phylogenomic reconstructions and comparative analyses of Kickxellomycotina fungi.</title>
        <authorList>
            <person name="Reynolds N.K."/>
            <person name="Stajich J.E."/>
            <person name="Barry K."/>
            <person name="Grigoriev I.V."/>
            <person name="Crous P."/>
            <person name="Smith M.E."/>
        </authorList>
    </citation>
    <scope>NUCLEOTIDE SEQUENCE</scope>
    <source>
        <strain evidence="18">NRRL 3115</strain>
    </source>
</reference>
<feature type="region of interest" description="Disordered" evidence="16">
    <location>
        <begin position="344"/>
        <end position="367"/>
    </location>
</feature>
<sequence>MSRAKSKMASRSEPKFSVFHVPRSLLNTLQLSTKLNRTYTAKAPTKPANQYSTPSTNAQHAPILQKFASMRVARPTCHTCGGVEFANVEEQRSHFRSAWHQGNMAKKMEWRRRNADKAVDDSEYPWEPAGPSAESQDGQSQNGQMPDSSEQSEPESIWSESDASVVDETETPDRILGENRASAESSDEDGSDGQERVTSPYLWFISNDDEAACTSAVEDTAPIMATVYGVQRRVLQPKGSSRGASVDAHQILEDLVAMQLPPAPQKTHQELKLEKQALKQKASSAADEEDTEGPLKKQKSPFDLDPQSSLWTILALNGGFFAGAVFDNRTGTMLAHKTFQRYTTRRKQGGLQSRQDNAMGRGANSAGAQIRRYNEQKLQEEIRELMHQWQPLLQKSTRVFVRVSKYNQRGFFAAPNDAPPIVWSDDRIRSVPVPMARPTLAELQRVYAAISMVRVRQVDLTQMRRVRRQRQVSDAVLDESEPHSEHTLEPVPQPELLAFLYHVAKMMLDDTQTDEQIVDYLCEHLAQLLDALGDPAIGLRYLETTDALLAHRTPTLLHLASQLGRASLIPFLMDNGEDPTITNGHPPLFSGGITAYEIAKDRRTRDAFRVYRAQHEGEVDGIEWERTRVPEPLSEERLRLREEKAREKKRRDRERTKQRKRDKQREHEQKIKETSESDQVALDQAMESNRVEKEKEESLEANVHKMSQSELRARMLSLAYASAADTWHASAGRKKKNSNNNNIVVEAKKPSVGAQRAIDRELRLRALERRMAQEEQQAGNSRQTVPLMSTEPCTHCGKSLHGLVPFEQFDWKCCSVECLHDQQELYGV</sequence>
<keyword evidence="10" id="KW-0862">Zinc</keyword>
<evidence type="ECO:0000313" key="19">
    <source>
        <dbReference type="Proteomes" id="UP001151518"/>
    </source>
</evidence>
<dbReference type="OrthoDB" id="429841at2759"/>
<feature type="region of interest" description="Disordered" evidence="16">
    <location>
        <begin position="275"/>
        <end position="302"/>
    </location>
</feature>
<dbReference type="GO" id="GO:0036503">
    <property type="term" value="P:ERAD pathway"/>
    <property type="evidence" value="ECO:0007669"/>
    <property type="project" value="TreeGrafter"/>
</dbReference>
<evidence type="ECO:0000256" key="10">
    <source>
        <dbReference type="ARBA" id="ARBA00022833"/>
    </source>
</evidence>
<feature type="compositionally biased region" description="Basic and acidic residues" evidence="16">
    <location>
        <begin position="108"/>
        <end position="120"/>
    </location>
</feature>
<dbReference type="PROSITE" id="PS50088">
    <property type="entry name" value="ANK_REPEAT"/>
    <property type="match status" value="1"/>
</dbReference>
<evidence type="ECO:0000256" key="7">
    <source>
        <dbReference type="ARBA" id="ARBA00022759"/>
    </source>
</evidence>
<comment type="caution">
    <text evidence="18">The sequence shown here is derived from an EMBL/GenBank/DDBJ whole genome shotgun (WGS) entry which is preliminary data.</text>
</comment>
<evidence type="ECO:0000256" key="13">
    <source>
        <dbReference type="PROSITE-ProRule" id="PRU00023"/>
    </source>
</evidence>
<name>A0A9W8GBF0_9FUNG</name>
<evidence type="ECO:0000256" key="14">
    <source>
        <dbReference type="PROSITE-ProRule" id="PRU01389"/>
    </source>
</evidence>
<feature type="compositionally biased region" description="Basic and acidic residues" evidence="16">
    <location>
        <begin position="663"/>
        <end position="675"/>
    </location>
</feature>
<feature type="region of interest" description="Disordered" evidence="16">
    <location>
        <begin position="644"/>
        <end position="682"/>
    </location>
</feature>
<keyword evidence="5" id="KW-0479">Metal-binding</keyword>
<keyword evidence="4 14" id="KW-0540">Nuclease</keyword>
<accession>A0A9W8GBF0</accession>
<keyword evidence="3 14" id="KW-0963">Cytoplasm</keyword>
<feature type="compositionally biased region" description="Basic residues" evidence="16">
    <location>
        <begin position="647"/>
        <end position="662"/>
    </location>
</feature>
<gene>
    <name evidence="18" type="ORF">GGI25_001056</name>
</gene>
<dbReference type="GO" id="GO:0004519">
    <property type="term" value="F:endonuclease activity"/>
    <property type="evidence" value="ECO:0007669"/>
    <property type="project" value="UniProtKB-KW"/>
</dbReference>
<evidence type="ECO:0000256" key="8">
    <source>
        <dbReference type="ARBA" id="ARBA00022771"/>
    </source>
</evidence>
<evidence type="ECO:0000256" key="12">
    <source>
        <dbReference type="ARBA" id="ARBA00023054"/>
    </source>
</evidence>
<comment type="subcellular location">
    <subcellularLocation>
        <location evidence="1">Cytoplasm</location>
    </subcellularLocation>
</comment>
<evidence type="ECO:0000256" key="11">
    <source>
        <dbReference type="ARBA" id="ARBA00023043"/>
    </source>
</evidence>
<feature type="compositionally biased region" description="Polar residues" evidence="16">
    <location>
        <begin position="133"/>
        <end position="151"/>
    </location>
</feature>
<evidence type="ECO:0000259" key="17">
    <source>
        <dbReference type="PROSITE" id="PS52044"/>
    </source>
</evidence>
<keyword evidence="12 15" id="KW-0175">Coiled coil</keyword>
<comment type="similarity">
    <text evidence="2 14">Belongs to the ANKZF1/VMS1 family.</text>
</comment>